<dbReference type="FunFam" id="1.20.1050.10:FF:000051">
    <property type="entry name" value="Glutathione S-transferase"/>
    <property type="match status" value="1"/>
</dbReference>
<dbReference type="PANTHER" id="PTHR11571:SF263">
    <property type="entry name" value="GLUTATHIONE S-TRANSFERASE"/>
    <property type="match status" value="1"/>
</dbReference>
<feature type="domain" description="GST N-terminal" evidence="1">
    <location>
        <begin position="8"/>
        <end position="96"/>
    </location>
</feature>
<evidence type="ECO:0000259" key="2">
    <source>
        <dbReference type="PROSITE" id="PS50405"/>
    </source>
</evidence>
<dbReference type="CDD" id="cd03192">
    <property type="entry name" value="GST_C_Sigma_like"/>
    <property type="match status" value="1"/>
</dbReference>
<accession>A0AAN7CLZ6</accession>
<dbReference type="Proteomes" id="UP001303647">
    <property type="component" value="Unassembled WGS sequence"/>
</dbReference>
<dbReference type="SUPFAM" id="SSF47616">
    <property type="entry name" value="GST C-terminal domain-like"/>
    <property type="match status" value="1"/>
</dbReference>
<dbReference type="PANTHER" id="PTHR11571">
    <property type="entry name" value="GLUTATHIONE S-TRANSFERASE"/>
    <property type="match status" value="1"/>
</dbReference>
<sequence>MAAAKDAPYNLVYWPGIPGRGEHIRLALEEAGAKYTDTAFSEGGVDEVLAFVQGNVPDDGINPPVLAPPILKHADVVISQTPNILQYLGSHLGLVPDADKDRNGLYRVNALALTALDGLSNEPHDCHHPIASGLYYEDQKPESKRRSEDYVKNRLPKFLTYFERVLQSKSSGDGPWLYGGRLTYADLVLFQCLDGLKFMFPKAVAKLEREGKHSKVFALHQAVAERPRIAAYLESSRRQKYSNGIYRYYEELDIEP</sequence>
<dbReference type="Gene3D" id="3.40.30.10">
    <property type="entry name" value="Glutaredoxin"/>
    <property type="match status" value="1"/>
</dbReference>
<dbReference type="Pfam" id="PF14497">
    <property type="entry name" value="GST_C_3"/>
    <property type="match status" value="1"/>
</dbReference>
<dbReference type="GO" id="GO:0004364">
    <property type="term" value="F:glutathione transferase activity"/>
    <property type="evidence" value="ECO:0007669"/>
    <property type="project" value="TreeGrafter"/>
</dbReference>
<reference evidence="3" key="1">
    <citation type="journal article" date="2023" name="Mol. Phylogenet. Evol.">
        <title>Genome-scale phylogeny and comparative genomics of the fungal order Sordariales.</title>
        <authorList>
            <person name="Hensen N."/>
            <person name="Bonometti L."/>
            <person name="Westerberg I."/>
            <person name="Brannstrom I.O."/>
            <person name="Guillou S."/>
            <person name="Cros-Aarteil S."/>
            <person name="Calhoun S."/>
            <person name="Haridas S."/>
            <person name="Kuo A."/>
            <person name="Mondo S."/>
            <person name="Pangilinan J."/>
            <person name="Riley R."/>
            <person name="LaButti K."/>
            <person name="Andreopoulos B."/>
            <person name="Lipzen A."/>
            <person name="Chen C."/>
            <person name="Yan M."/>
            <person name="Daum C."/>
            <person name="Ng V."/>
            <person name="Clum A."/>
            <person name="Steindorff A."/>
            <person name="Ohm R.A."/>
            <person name="Martin F."/>
            <person name="Silar P."/>
            <person name="Natvig D.O."/>
            <person name="Lalanne C."/>
            <person name="Gautier V."/>
            <person name="Ament-Velasquez S.L."/>
            <person name="Kruys A."/>
            <person name="Hutchinson M.I."/>
            <person name="Powell A.J."/>
            <person name="Barry K."/>
            <person name="Miller A.N."/>
            <person name="Grigoriev I.V."/>
            <person name="Debuchy R."/>
            <person name="Gladieux P."/>
            <person name="Hiltunen Thoren M."/>
            <person name="Johannesson H."/>
        </authorList>
    </citation>
    <scope>NUCLEOTIDE SEQUENCE</scope>
    <source>
        <strain evidence="3">CBS 359.72</strain>
    </source>
</reference>
<gene>
    <name evidence="3" type="ORF">C7999DRAFT_17154</name>
</gene>
<dbReference type="PROSITE" id="PS50404">
    <property type="entry name" value="GST_NTER"/>
    <property type="match status" value="1"/>
</dbReference>
<evidence type="ECO:0000313" key="4">
    <source>
        <dbReference type="Proteomes" id="UP001303647"/>
    </source>
</evidence>
<dbReference type="AlphaFoldDB" id="A0AAN7CLZ6"/>
<reference evidence="3" key="2">
    <citation type="submission" date="2023-05" db="EMBL/GenBank/DDBJ databases">
        <authorList>
            <consortium name="Lawrence Berkeley National Laboratory"/>
            <person name="Steindorff A."/>
            <person name="Hensen N."/>
            <person name="Bonometti L."/>
            <person name="Westerberg I."/>
            <person name="Brannstrom I.O."/>
            <person name="Guillou S."/>
            <person name="Cros-Aarteil S."/>
            <person name="Calhoun S."/>
            <person name="Haridas S."/>
            <person name="Kuo A."/>
            <person name="Mondo S."/>
            <person name="Pangilinan J."/>
            <person name="Riley R."/>
            <person name="Labutti K."/>
            <person name="Andreopoulos B."/>
            <person name="Lipzen A."/>
            <person name="Chen C."/>
            <person name="Yanf M."/>
            <person name="Daum C."/>
            <person name="Ng V."/>
            <person name="Clum A."/>
            <person name="Ohm R."/>
            <person name="Martin F."/>
            <person name="Silar P."/>
            <person name="Natvig D."/>
            <person name="Lalanne C."/>
            <person name="Gautier V."/>
            <person name="Ament-Velasquez S.L."/>
            <person name="Kruys A."/>
            <person name="Hutchinson M.I."/>
            <person name="Powell A.J."/>
            <person name="Barry K."/>
            <person name="Miller A.N."/>
            <person name="Grigoriev I.V."/>
            <person name="Debuchy R."/>
            <person name="Gladieux P."/>
            <person name="Thoren M.H."/>
            <person name="Johannesson H."/>
        </authorList>
    </citation>
    <scope>NUCLEOTIDE SEQUENCE</scope>
    <source>
        <strain evidence="3">CBS 359.72</strain>
    </source>
</reference>
<dbReference type="Gene3D" id="1.20.1050.10">
    <property type="match status" value="1"/>
</dbReference>
<name>A0AAN7CLZ6_9PEZI</name>
<dbReference type="InterPro" id="IPR004046">
    <property type="entry name" value="GST_C"/>
</dbReference>
<evidence type="ECO:0000259" key="1">
    <source>
        <dbReference type="PROSITE" id="PS50404"/>
    </source>
</evidence>
<dbReference type="PROSITE" id="PS50405">
    <property type="entry name" value="GST_CTER"/>
    <property type="match status" value="1"/>
</dbReference>
<dbReference type="InterPro" id="IPR050213">
    <property type="entry name" value="GST_superfamily"/>
</dbReference>
<dbReference type="InterPro" id="IPR036249">
    <property type="entry name" value="Thioredoxin-like_sf"/>
</dbReference>
<proteinExistence type="predicted"/>
<dbReference type="InterPro" id="IPR036282">
    <property type="entry name" value="Glutathione-S-Trfase_C_sf"/>
</dbReference>
<protein>
    <submittedName>
        <fullName evidence="3">Glutathione S-transferase</fullName>
    </submittedName>
</protein>
<dbReference type="InterPro" id="IPR004045">
    <property type="entry name" value="Glutathione_S-Trfase_N"/>
</dbReference>
<comment type="caution">
    <text evidence="3">The sequence shown here is derived from an EMBL/GenBank/DDBJ whole genome shotgun (WGS) entry which is preliminary data.</text>
</comment>
<dbReference type="GO" id="GO:0006749">
    <property type="term" value="P:glutathione metabolic process"/>
    <property type="evidence" value="ECO:0007669"/>
    <property type="project" value="TreeGrafter"/>
</dbReference>
<feature type="domain" description="GST C-terminal" evidence="2">
    <location>
        <begin position="109"/>
        <end position="242"/>
    </location>
</feature>
<evidence type="ECO:0000313" key="3">
    <source>
        <dbReference type="EMBL" id="KAK4244603.1"/>
    </source>
</evidence>
<dbReference type="InterPro" id="IPR010987">
    <property type="entry name" value="Glutathione-S-Trfase_C-like"/>
</dbReference>
<dbReference type="EMBL" id="MU857731">
    <property type="protein sequence ID" value="KAK4244603.1"/>
    <property type="molecule type" value="Genomic_DNA"/>
</dbReference>
<keyword evidence="4" id="KW-1185">Reference proteome</keyword>
<organism evidence="3 4">
    <name type="scientific">Corynascus novoguineensis</name>
    <dbReference type="NCBI Taxonomy" id="1126955"/>
    <lineage>
        <taxon>Eukaryota</taxon>
        <taxon>Fungi</taxon>
        <taxon>Dikarya</taxon>
        <taxon>Ascomycota</taxon>
        <taxon>Pezizomycotina</taxon>
        <taxon>Sordariomycetes</taxon>
        <taxon>Sordariomycetidae</taxon>
        <taxon>Sordariales</taxon>
        <taxon>Chaetomiaceae</taxon>
        <taxon>Corynascus</taxon>
    </lineage>
</organism>
<dbReference type="SUPFAM" id="SSF52833">
    <property type="entry name" value="Thioredoxin-like"/>
    <property type="match status" value="1"/>
</dbReference>